<sequence>MDPLQQLELAAREVERGDAAIFTAIVMVTMFYLGPWAWQCLAIGILSSCPSRTTVKMSPNVTAEEASDERRKMGCVRCIVDGVGFCAVGLYESS</sequence>
<keyword evidence="1" id="KW-0472">Membrane</keyword>
<dbReference type="AlphaFoldDB" id="A0A1Q2CE82"/>
<keyword evidence="3" id="KW-1185">Reference proteome</keyword>
<dbReference type="EMBL" id="CP019605">
    <property type="protein sequence ID" value="AQP44407.1"/>
    <property type="molecule type" value="Genomic_DNA"/>
</dbReference>
<dbReference type="Proteomes" id="UP000188324">
    <property type="component" value="Chromosome"/>
</dbReference>
<accession>A0A1Q2CE82</accession>
<name>A0A1Q2CE82_9ACTN</name>
<protein>
    <submittedName>
        <fullName evidence="2">Uncharacterized protein</fullName>
    </submittedName>
</protein>
<feature type="transmembrane region" description="Helical" evidence="1">
    <location>
        <begin position="20"/>
        <end position="46"/>
    </location>
</feature>
<evidence type="ECO:0000256" key="1">
    <source>
        <dbReference type="SAM" id="Phobius"/>
    </source>
</evidence>
<dbReference type="KEGG" id="tfl:RPIT_05915"/>
<keyword evidence="1" id="KW-1133">Transmembrane helix</keyword>
<evidence type="ECO:0000313" key="2">
    <source>
        <dbReference type="EMBL" id="AQP44407.1"/>
    </source>
</evidence>
<proteinExistence type="predicted"/>
<organism evidence="2 3">
    <name type="scientific">Tessaracoccus flavus</name>
    <dbReference type="NCBI Taxonomy" id="1610493"/>
    <lineage>
        <taxon>Bacteria</taxon>
        <taxon>Bacillati</taxon>
        <taxon>Actinomycetota</taxon>
        <taxon>Actinomycetes</taxon>
        <taxon>Propionibacteriales</taxon>
        <taxon>Propionibacteriaceae</taxon>
        <taxon>Tessaracoccus</taxon>
    </lineage>
</organism>
<reference evidence="2 3" key="1">
    <citation type="journal article" date="2016" name="Int. J. Syst. Evol. Microbiol.">
        <title>Tessaracoccus flavus sp. nov., isolated from the drainage system of a lindane-producing factory.</title>
        <authorList>
            <person name="Kumari R."/>
            <person name="Singh P."/>
            <person name="Schumann P."/>
            <person name="Lal R."/>
        </authorList>
    </citation>
    <scope>NUCLEOTIDE SEQUENCE [LARGE SCALE GENOMIC DNA]</scope>
    <source>
        <strain evidence="2 3">RP1T</strain>
    </source>
</reference>
<evidence type="ECO:0000313" key="3">
    <source>
        <dbReference type="Proteomes" id="UP000188324"/>
    </source>
</evidence>
<keyword evidence="1" id="KW-0812">Transmembrane</keyword>
<gene>
    <name evidence="2" type="ORF">RPIT_05915</name>
</gene>